<dbReference type="WBParaSite" id="PS1159_v2.g9057.t1">
    <property type="protein sequence ID" value="PS1159_v2.g9057.t1"/>
    <property type="gene ID" value="PS1159_v2.g9057"/>
</dbReference>
<proteinExistence type="predicted"/>
<sequence length="416" mass="47606">MVSLIKNIIYTTPEIINVEGFIAPGYEGIKDAFEKNFTDGWESEGGSLAVYHKGKLVVDIWGGYADKECRRLWKSDTITITFSSTKAMAALCIALLVDRNLLNYDDKIIKFWPEFGKNGKESITVQWILSHLSGLAYFDQEITEEDARDWKRMAKIIENEAPKWDVGREAGYHAITYGWLVDQIVRRVDPRKRSLAQFFRDEIQHGSDYHIGLDPSESRRVARLKCPSVSQRINEFFTNPKAINYFKVLYDFATNGIFTKIEANPAWFKFFKHEITLNNPDLYTLEHPGVMGIGNGKSMAEIFHRAIFEKKLFKNPETLQKFTTPFIEVKDKVVGMSNTRGQGLFHKQYFHKPSGKLCKSFGHCGFGGQMIKVDLENELCYGYVSNGLKCGLSDNIRTFAAIQKSIYDCILIKQQC</sequence>
<dbReference type="Proteomes" id="UP000887580">
    <property type="component" value="Unplaced"/>
</dbReference>
<accession>A0AC35GUX8</accession>
<evidence type="ECO:0000313" key="1">
    <source>
        <dbReference type="Proteomes" id="UP000887580"/>
    </source>
</evidence>
<name>A0AC35GUX8_9BILA</name>
<organism evidence="1 2">
    <name type="scientific">Panagrolaimus sp. PS1159</name>
    <dbReference type="NCBI Taxonomy" id="55785"/>
    <lineage>
        <taxon>Eukaryota</taxon>
        <taxon>Metazoa</taxon>
        <taxon>Ecdysozoa</taxon>
        <taxon>Nematoda</taxon>
        <taxon>Chromadorea</taxon>
        <taxon>Rhabditida</taxon>
        <taxon>Tylenchina</taxon>
        <taxon>Panagrolaimomorpha</taxon>
        <taxon>Panagrolaimoidea</taxon>
        <taxon>Panagrolaimidae</taxon>
        <taxon>Panagrolaimus</taxon>
    </lineage>
</organism>
<reference evidence="2" key="1">
    <citation type="submission" date="2022-11" db="UniProtKB">
        <authorList>
            <consortium name="WormBaseParasite"/>
        </authorList>
    </citation>
    <scope>IDENTIFICATION</scope>
</reference>
<evidence type="ECO:0000313" key="2">
    <source>
        <dbReference type="WBParaSite" id="PS1159_v2.g9057.t1"/>
    </source>
</evidence>
<protein>
    <submittedName>
        <fullName evidence="2">Beta-lactamase-related domain-containing protein</fullName>
    </submittedName>
</protein>